<name>A0A158QMV9_HAEPC</name>
<proteinExistence type="predicted"/>
<organism evidence="1">
    <name type="scientific">Haemonchus placei</name>
    <name type="common">Barber's pole worm</name>
    <dbReference type="NCBI Taxonomy" id="6290"/>
    <lineage>
        <taxon>Eukaryota</taxon>
        <taxon>Metazoa</taxon>
        <taxon>Ecdysozoa</taxon>
        <taxon>Nematoda</taxon>
        <taxon>Chromadorea</taxon>
        <taxon>Rhabditida</taxon>
        <taxon>Rhabditina</taxon>
        <taxon>Rhabditomorpha</taxon>
        <taxon>Strongyloidea</taxon>
        <taxon>Trichostrongylidae</taxon>
        <taxon>Haemonchus</taxon>
    </lineage>
</organism>
<accession>A0A158QMV9</accession>
<reference evidence="1" key="1">
    <citation type="submission" date="2016-04" db="UniProtKB">
        <authorList>
            <consortium name="WormBaseParasite"/>
        </authorList>
    </citation>
    <scope>IDENTIFICATION</scope>
</reference>
<sequence length="157" mass="17127">LCEFVERLLPLLRRGTTDIAVMGFVPQCENVKSAKLDVMIGFETGLRLLRNSPEFCECIIGGAPSACCRLFRGWSTETKLYESSKGYAKKNNATCLHMELLRIILTSASRCSAVRVFKVSMSVMVVSPGLACEDRLNTGLKDVQVVFTSGPSPASNA</sequence>
<dbReference type="AlphaFoldDB" id="A0A158QMV9"/>
<protein>
    <submittedName>
        <fullName evidence="1">Guanylate cyclase domain-containing protein</fullName>
    </submittedName>
</protein>
<dbReference type="WBParaSite" id="HPLM_0000934601-mRNA-1">
    <property type="protein sequence ID" value="HPLM_0000934601-mRNA-1"/>
    <property type="gene ID" value="HPLM_0000934601"/>
</dbReference>
<evidence type="ECO:0000313" key="1">
    <source>
        <dbReference type="WBParaSite" id="HPLM_0000934601-mRNA-1"/>
    </source>
</evidence>